<feature type="compositionally biased region" description="Acidic residues" evidence="6">
    <location>
        <begin position="1"/>
        <end position="23"/>
    </location>
</feature>
<keyword evidence="2" id="KW-0734">Signal transduction inhibitor</keyword>
<dbReference type="GO" id="GO:0009968">
    <property type="term" value="P:negative regulation of signal transduction"/>
    <property type="evidence" value="ECO:0007669"/>
    <property type="project" value="UniProtKB-KW"/>
</dbReference>
<dbReference type="Gene3D" id="3.30.505.10">
    <property type="entry name" value="SH2 domain"/>
    <property type="match status" value="1"/>
</dbReference>
<dbReference type="AlphaFoldDB" id="A0A9W9Z6C6"/>
<dbReference type="SMART" id="SM00253">
    <property type="entry name" value="SOCS"/>
    <property type="match status" value="1"/>
</dbReference>
<dbReference type="OrthoDB" id="5979828at2759"/>
<proteinExistence type="predicted"/>
<dbReference type="InterPro" id="IPR000980">
    <property type="entry name" value="SH2"/>
</dbReference>
<accession>A0A9W9Z6C6</accession>
<dbReference type="GO" id="GO:0035556">
    <property type="term" value="P:intracellular signal transduction"/>
    <property type="evidence" value="ECO:0007669"/>
    <property type="project" value="InterPro"/>
</dbReference>
<dbReference type="EMBL" id="MU826827">
    <property type="protein sequence ID" value="KAJ7374618.1"/>
    <property type="molecule type" value="Genomic_DNA"/>
</dbReference>
<dbReference type="GO" id="GO:0046935">
    <property type="term" value="F:1-phosphatidylinositol-3-kinase regulator activity"/>
    <property type="evidence" value="ECO:0007669"/>
    <property type="project" value="TreeGrafter"/>
</dbReference>
<dbReference type="Pfam" id="PF00017">
    <property type="entry name" value="SH2"/>
    <property type="match status" value="1"/>
</dbReference>
<name>A0A9W9Z6C6_9CNID</name>
<dbReference type="Pfam" id="PF07525">
    <property type="entry name" value="SOCS_box"/>
    <property type="match status" value="1"/>
</dbReference>
<dbReference type="GO" id="GO:0005942">
    <property type="term" value="C:phosphatidylinositol 3-kinase complex"/>
    <property type="evidence" value="ECO:0007669"/>
    <property type="project" value="TreeGrafter"/>
</dbReference>
<dbReference type="SMART" id="SM00252">
    <property type="entry name" value="SH2"/>
    <property type="match status" value="1"/>
</dbReference>
<evidence type="ECO:0000256" key="1">
    <source>
        <dbReference type="ARBA" id="ARBA00022604"/>
    </source>
</evidence>
<keyword evidence="10" id="KW-1185">Reference proteome</keyword>
<dbReference type="InterPro" id="IPR036860">
    <property type="entry name" value="SH2_dom_sf"/>
</dbReference>
<evidence type="ECO:0000256" key="6">
    <source>
        <dbReference type="SAM" id="MobiDB-lite"/>
    </source>
</evidence>
<feature type="compositionally biased region" description="Polar residues" evidence="6">
    <location>
        <begin position="46"/>
        <end position="59"/>
    </location>
</feature>
<keyword evidence="3" id="KW-0833">Ubl conjugation pathway</keyword>
<feature type="domain" description="SOCS box" evidence="8">
    <location>
        <begin position="373"/>
        <end position="413"/>
    </location>
</feature>
<gene>
    <name evidence="9" type="primary">SOCS6</name>
    <name evidence="9" type="ORF">OS493_004956</name>
</gene>
<protein>
    <submittedName>
        <fullName evidence="9">Suppressor of cytokine signaling 6</fullName>
    </submittedName>
</protein>
<feature type="domain" description="SH2" evidence="7">
    <location>
        <begin position="267"/>
        <end position="374"/>
    </location>
</feature>
<sequence length="423" mass="48011">MEETEKEDEEQIYDHIEDEDTEEEKLNRNVEFISRGRSTAVGKESCSGTTANASGTTESTGEKKNLLKKLRKKFRSRKSSEDLALSHFGSHEESLPAYSSIEDEPCDAATATKRLSLQNMHSKTFSLPGFVKDRSIGASQPHRSRSKTFTSGIAKVANTGEDMFVPHADACSCPTHSPNTSCQIDAHAEEAPPPIPPHYSTARKEQWRQRAKSLTLSFDEDAVNGKRINMGKQSKNADDASYDYAKCHSATFATDLKSIETLSQYNWYWGPLNRYEAEDKLKGRPDGSFLVRDSCNEFYLYSVSFRSRGRTCHTRIQYEDGRFAFLTPPGEMGTRTVAELMKRSMKISQKGALCFTKAGWLHDTPHPIRFIMPVSRFEDLPSLQHLCRFVIRQNSRYDKLHELPLPAKIINYLNVENHFLENK</sequence>
<dbReference type="Proteomes" id="UP001163046">
    <property type="component" value="Unassembled WGS sequence"/>
</dbReference>
<dbReference type="InterPro" id="IPR001496">
    <property type="entry name" value="SOCS_box"/>
</dbReference>
<keyword evidence="1" id="KW-0341">Growth regulation</keyword>
<evidence type="ECO:0000256" key="5">
    <source>
        <dbReference type="PROSITE-ProRule" id="PRU00191"/>
    </source>
</evidence>
<keyword evidence="4 5" id="KW-0727">SH2 domain</keyword>
<dbReference type="PANTHER" id="PTHR10155">
    <property type="entry name" value="PHOSPHATIDYLINOSITOL 3-KINASE REGULATORY SUBUNIT"/>
    <property type="match status" value="1"/>
</dbReference>
<evidence type="ECO:0000259" key="8">
    <source>
        <dbReference type="PROSITE" id="PS50225"/>
    </source>
</evidence>
<feature type="region of interest" description="Disordered" evidence="6">
    <location>
        <begin position="1"/>
        <end position="64"/>
    </location>
</feature>
<dbReference type="PROSITE" id="PS50225">
    <property type="entry name" value="SOCS"/>
    <property type="match status" value="1"/>
</dbReference>
<evidence type="ECO:0000313" key="10">
    <source>
        <dbReference type="Proteomes" id="UP001163046"/>
    </source>
</evidence>
<evidence type="ECO:0000256" key="3">
    <source>
        <dbReference type="ARBA" id="ARBA00022786"/>
    </source>
</evidence>
<evidence type="ECO:0000256" key="4">
    <source>
        <dbReference type="ARBA" id="ARBA00022999"/>
    </source>
</evidence>
<comment type="caution">
    <text evidence="9">The sequence shown here is derived from an EMBL/GenBank/DDBJ whole genome shotgun (WGS) entry which is preliminary data.</text>
</comment>
<evidence type="ECO:0000313" key="9">
    <source>
        <dbReference type="EMBL" id="KAJ7374618.1"/>
    </source>
</evidence>
<dbReference type="GO" id="GO:0046854">
    <property type="term" value="P:phosphatidylinositol phosphate biosynthetic process"/>
    <property type="evidence" value="ECO:0007669"/>
    <property type="project" value="TreeGrafter"/>
</dbReference>
<evidence type="ECO:0000256" key="2">
    <source>
        <dbReference type="ARBA" id="ARBA00022700"/>
    </source>
</evidence>
<dbReference type="InterPro" id="IPR036036">
    <property type="entry name" value="SOCS_box-like_dom_sf"/>
</dbReference>
<dbReference type="SUPFAM" id="SSF55550">
    <property type="entry name" value="SH2 domain"/>
    <property type="match status" value="1"/>
</dbReference>
<evidence type="ECO:0000259" key="7">
    <source>
        <dbReference type="PROSITE" id="PS50001"/>
    </source>
</evidence>
<dbReference type="CDD" id="cd03717">
    <property type="entry name" value="SOCS_SOCS_like"/>
    <property type="match status" value="1"/>
</dbReference>
<dbReference type="PANTHER" id="PTHR10155:SF32">
    <property type="entry name" value="LP02169P"/>
    <property type="match status" value="1"/>
</dbReference>
<organism evidence="9 10">
    <name type="scientific">Desmophyllum pertusum</name>
    <dbReference type="NCBI Taxonomy" id="174260"/>
    <lineage>
        <taxon>Eukaryota</taxon>
        <taxon>Metazoa</taxon>
        <taxon>Cnidaria</taxon>
        <taxon>Anthozoa</taxon>
        <taxon>Hexacorallia</taxon>
        <taxon>Scleractinia</taxon>
        <taxon>Caryophylliina</taxon>
        <taxon>Caryophylliidae</taxon>
        <taxon>Desmophyllum</taxon>
    </lineage>
</organism>
<dbReference type="PROSITE" id="PS50001">
    <property type="entry name" value="SH2"/>
    <property type="match status" value="1"/>
</dbReference>
<dbReference type="SMART" id="SM00969">
    <property type="entry name" value="SOCS_box"/>
    <property type="match status" value="1"/>
</dbReference>
<dbReference type="SUPFAM" id="SSF158235">
    <property type="entry name" value="SOCS box-like"/>
    <property type="match status" value="1"/>
</dbReference>
<reference evidence="9" key="1">
    <citation type="submission" date="2023-01" db="EMBL/GenBank/DDBJ databases">
        <title>Genome assembly of the deep-sea coral Lophelia pertusa.</title>
        <authorList>
            <person name="Herrera S."/>
            <person name="Cordes E."/>
        </authorList>
    </citation>
    <scope>NUCLEOTIDE SEQUENCE</scope>
    <source>
        <strain evidence="9">USNM1676648</strain>
        <tissue evidence="9">Polyp</tissue>
    </source>
</reference>